<protein>
    <submittedName>
        <fullName evidence="2">Uncharacterized protein</fullName>
    </submittedName>
</protein>
<dbReference type="EMBL" id="JAACXV010008074">
    <property type="protein sequence ID" value="KAF7276196.1"/>
    <property type="molecule type" value="Genomic_DNA"/>
</dbReference>
<dbReference type="AlphaFoldDB" id="A0A834MC42"/>
<comment type="caution">
    <text evidence="2">The sequence shown here is derived from an EMBL/GenBank/DDBJ whole genome shotgun (WGS) entry which is preliminary data.</text>
</comment>
<proteinExistence type="predicted"/>
<name>A0A834MC42_RHYFE</name>
<evidence type="ECO:0000313" key="2">
    <source>
        <dbReference type="EMBL" id="KAF7276196.1"/>
    </source>
</evidence>
<organism evidence="2 3">
    <name type="scientific">Rhynchophorus ferrugineus</name>
    <name type="common">Red palm weevil</name>
    <name type="synonym">Curculio ferrugineus</name>
    <dbReference type="NCBI Taxonomy" id="354439"/>
    <lineage>
        <taxon>Eukaryota</taxon>
        <taxon>Metazoa</taxon>
        <taxon>Ecdysozoa</taxon>
        <taxon>Arthropoda</taxon>
        <taxon>Hexapoda</taxon>
        <taxon>Insecta</taxon>
        <taxon>Pterygota</taxon>
        <taxon>Neoptera</taxon>
        <taxon>Endopterygota</taxon>
        <taxon>Coleoptera</taxon>
        <taxon>Polyphaga</taxon>
        <taxon>Cucujiformia</taxon>
        <taxon>Curculionidae</taxon>
        <taxon>Dryophthorinae</taxon>
        <taxon>Rhynchophorus</taxon>
    </lineage>
</organism>
<gene>
    <name evidence="2" type="ORF">GWI33_010827</name>
</gene>
<accession>A0A834MC42</accession>
<evidence type="ECO:0000256" key="1">
    <source>
        <dbReference type="SAM" id="MobiDB-lite"/>
    </source>
</evidence>
<evidence type="ECO:0000313" key="3">
    <source>
        <dbReference type="Proteomes" id="UP000625711"/>
    </source>
</evidence>
<keyword evidence="3" id="KW-1185">Reference proteome</keyword>
<sequence>VAGELEAGGKLRETGDSPVQAAGRGIAGS</sequence>
<dbReference type="Proteomes" id="UP000625711">
    <property type="component" value="Unassembled WGS sequence"/>
</dbReference>
<feature type="region of interest" description="Disordered" evidence="1">
    <location>
        <begin position="1"/>
        <end position="29"/>
    </location>
</feature>
<reference evidence="2" key="1">
    <citation type="submission" date="2020-08" db="EMBL/GenBank/DDBJ databases">
        <title>Genome sequencing and assembly of the red palm weevil Rhynchophorus ferrugineus.</title>
        <authorList>
            <person name="Dias G.B."/>
            <person name="Bergman C.M."/>
            <person name="Manee M."/>
        </authorList>
    </citation>
    <scope>NUCLEOTIDE SEQUENCE</scope>
    <source>
        <strain evidence="2">AA-2017</strain>
        <tissue evidence="2">Whole larva</tissue>
    </source>
</reference>
<feature type="non-terminal residue" evidence="2">
    <location>
        <position position="1"/>
    </location>
</feature>